<dbReference type="HOGENOM" id="CLU_509111_0_0_1"/>
<evidence type="ECO:0000313" key="2">
    <source>
        <dbReference type="Proteomes" id="UP000053257"/>
    </source>
</evidence>
<accession>A0A0C3RZQ5</accession>
<dbReference type="EMBL" id="KN840488">
    <property type="protein sequence ID" value="KIP07921.1"/>
    <property type="molecule type" value="Genomic_DNA"/>
</dbReference>
<sequence>MFARAPRREFPLPLELITMIAEELVYDSDGLPDKTRANLLSCRLVSPMLCACATKLLFRELTVTFKDSPELSATYQPPAQVAEDDGYDMRDEDSDATAWAEMESYLDLSSLVDDSDSTSCTFAPYDVAHTGSGYGSVIDSYGRFVSVAPSDSASEYESASLEDEGEGVAQHPRTFQAFYKFILASPHLCGHVKQLKLIRSAIFDLDKFWDPRGDIPESLLLSICKLLPNLKDLILRHLLTQCEDMQGPLPDDQLSLNILHLDMTKRCFCESMLSPLRILRNLKHFIIGPVPEYSSYDPEPAGCHTELELPAVSPTLSLNTLLFERSRVTHKFLETLEKQKSICANVRHLRIDDFEPIDLIIDLYVLRVFDDPIPDDLTFGEDLAYSLGPLLKRIRSLAITDEFFYSSCPDFKNNMEDTERTWDIICGLLAALADSQCLETIAIMADEHMGWNWALPPKKYVPVLSEDLEDSLARIDALPLPALRKFSLVTSAPRSWYTRRVQAAFPKLYARGVLTIEEAYPSNVEAVLFDTPPI</sequence>
<keyword evidence="2" id="KW-1185">Reference proteome</keyword>
<evidence type="ECO:0000313" key="1">
    <source>
        <dbReference type="EMBL" id="KIP07921.1"/>
    </source>
</evidence>
<gene>
    <name evidence="1" type="ORF">PHLGIDRAFT_127355</name>
</gene>
<protein>
    <submittedName>
        <fullName evidence="1">Uncharacterized protein</fullName>
    </submittedName>
</protein>
<proteinExistence type="predicted"/>
<reference evidence="1 2" key="1">
    <citation type="journal article" date="2014" name="PLoS Genet.">
        <title>Analysis of the Phlebiopsis gigantea genome, transcriptome and secretome provides insight into its pioneer colonization strategies of wood.</title>
        <authorList>
            <person name="Hori C."/>
            <person name="Ishida T."/>
            <person name="Igarashi K."/>
            <person name="Samejima M."/>
            <person name="Suzuki H."/>
            <person name="Master E."/>
            <person name="Ferreira P."/>
            <person name="Ruiz-Duenas F.J."/>
            <person name="Held B."/>
            <person name="Canessa P."/>
            <person name="Larrondo L.F."/>
            <person name="Schmoll M."/>
            <person name="Druzhinina I.S."/>
            <person name="Kubicek C.P."/>
            <person name="Gaskell J.A."/>
            <person name="Kersten P."/>
            <person name="St John F."/>
            <person name="Glasner J."/>
            <person name="Sabat G."/>
            <person name="Splinter BonDurant S."/>
            <person name="Syed K."/>
            <person name="Yadav J."/>
            <person name="Mgbeahuruike A.C."/>
            <person name="Kovalchuk A."/>
            <person name="Asiegbu F.O."/>
            <person name="Lackner G."/>
            <person name="Hoffmeister D."/>
            <person name="Rencoret J."/>
            <person name="Gutierrez A."/>
            <person name="Sun H."/>
            <person name="Lindquist E."/>
            <person name="Barry K."/>
            <person name="Riley R."/>
            <person name="Grigoriev I.V."/>
            <person name="Henrissat B."/>
            <person name="Kues U."/>
            <person name="Berka R.M."/>
            <person name="Martinez A.T."/>
            <person name="Covert S.F."/>
            <person name="Blanchette R.A."/>
            <person name="Cullen D."/>
        </authorList>
    </citation>
    <scope>NUCLEOTIDE SEQUENCE [LARGE SCALE GENOMIC DNA]</scope>
    <source>
        <strain evidence="1 2">11061_1 CR5-6</strain>
    </source>
</reference>
<dbReference type="AlphaFoldDB" id="A0A0C3RZQ5"/>
<organism evidence="1 2">
    <name type="scientific">Phlebiopsis gigantea (strain 11061_1 CR5-6)</name>
    <name type="common">White-rot fungus</name>
    <name type="synonym">Peniophora gigantea</name>
    <dbReference type="NCBI Taxonomy" id="745531"/>
    <lineage>
        <taxon>Eukaryota</taxon>
        <taxon>Fungi</taxon>
        <taxon>Dikarya</taxon>
        <taxon>Basidiomycota</taxon>
        <taxon>Agaricomycotina</taxon>
        <taxon>Agaricomycetes</taxon>
        <taxon>Polyporales</taxon>
        <taxon>Phanerochaetaceae</taxon>
        <taxon>Phlebiopsis</taxon>
    </lineage>
</organism>
<name>A0A0C3RZQ5_PHLG1</name>
<dbReference type="Proteomes" id="UP000053257">
    <property type="component" value="Unassembled WGS sequence"/>
</dbReference>